<dbReference type="GO" id="GO:0005886">
    <property type="term" value="C:plasma membrane"/>
    <property type="evidence" value="ECO:0007669"/>
    <property type="project" value="TreeGrafter"/>
</dbReference>
<comment type="similarity">
    <text evidence="2 8">Belongs to the auxin efflux carrier (TC 2.A.69.1) family.</text>
</comment>
<keyword evidence="6 8" id="KW-0472">Membrane</keyword>
<dbReference type="InterPro" id="IPR014024">
    <property type="entry name" value="Auxin_eff_plant"/>
</dbReference>
<dbReference type="PANTHER" id="PTHR31752:SF40">
    <property type="entry name" value="AUXIN EFFLUX CARRIER COMPONENT 8"/>
    <property type="match status" value="1"/>
</dbReference>
<dbReference type="PANTHER" id="PTHR31752">
    <property type="entry name" value="AUXIN EFFLUX CARRIER COMPONENT 1B-RELATED"/>
    <property type="match status" value="1"/>
</dbReference>
<comment type="function">
    <text evidence="8">May act as a component of the auxin efflux carrier.</text>
</comment>
<keyword evidence="5 8" id="KW-1133">Transmembrane helix</keyword>
<keyword evidence="3 8" id="KW-0813">Transport</keyword>
<dbReference type="Proteomes" id="UP001054252">
    <property type="component" value="Unassembled WGS sequence"/>
</dbReference>
<keyword evidence="4 8" id="KW-0812">Transmembrane</keyword>
<feature type="region of interest" description="Disordered" evidence="9">
    <location>
        <begin position="170"/>
        <end position="194"/>
    </location>
</feature>
<dbReference type="GO" id="GO:0005783">
    <property type="term" value="C:endoplasmic reticulum"/>
    <property type="evidence" value="ECO:0007669"/>
    <property type="project" value="TreeGrafter"/>
</dbReference>
<feature type="transmembrane region" description="Helical" evidence="8">
    <location>
        <begin position="306"/>
        <end position="326"/>
    </location>
</feature>
<evidence type="ECO:0000256" key="9">
    <source>
        <dbReference type="SAM" id="MobiDB-lite"/>
    </source>
</evidence>
<accession>A0AAV5J254</accession>
<gene>
    <name evidence="10" type="ORF">SLEP1_g20276</name>
</gene>
<evidence type="ECO:0000313" key="10">
    <source>
        <dbReference type="EMBL" id="GKV08674.1"/>
    </source>
</evidence>
<comment type="caution">
    <text evidence="10">The sequence shown here is derived from an EMBL/GenBank/DDBJ whole genome shotgun (WGS) entry which is preliminary data.</text>
</comment>
<feature type="transmembrane region" description="Helical" evidence="8">
    <location>
        <begin position="338"/>
        <end position="358"/>
    </location>
</feature>
<sequence>MISGEDIYYIVAATVPLYVSMVLAYISLKWLKIFTPEQCAGINKFVAKFSIPLLSFNVISNANPYKMNMKLIFADFIQKILAAVVLAVISKFSSKGGLKWLITLFSLSTLPNTLILGIPVLKAMYGEESASLLAQVILLQSLIWYNLLLFLFELHAVKAAADIAPSVVTEGQEAPQDTEVKVEGEEESQTRSPRPRKVGKMFIFLTLGKKLITNPNTHATLVGLIWACIKYKLGLKLPQIISRSISLLADGGLGMALFSLGLFMASQPSIIACGIKMTFVGMVLRFIASPALILVPSLALGLKGNVFKLAIVQAALPQAIVPFVFAKEYNVHPEVLSTAVSFGMLIALPVALVYYLLLAL</sequence>
<organism evidence="10 11">
    <name type="scientific">Rubroshorea leprosula</name>
    <dbReference type="NCBI Taxonomy" id="152421"/>
    <lineage>
        <taxon>Eukaryota</taxon>
        <taxon>Viridiplantae</taxon>
        <taxon>Streptophyta</taxon>
        <taxon>Embryophyta</taxon>
        <taxon>Tracheophyta</taxon>
        <taxon>Spermatophyta</taxon>
        <taxon>Magnoliopsida</taxon>
        <taxon>eudicotyledons</taxon>
        <taxon>Gunneridae</taxon>
        <taxon>Pentapetalae</taxon>
        <taxon>rosids</taxon>
        <taxon>malvids</taxon>
        <taxon>Malvales</taxon>
        <taxon>Dipterocarpaceae</taxon>
        <taxon>Rubroshorea</taxon>
    </lineage>
</organism>
<protein>
    <recommendedName>
        <fullName evidence="8">Auxin efflux carrier component</fullName>
    </recommendedName>
</protein>
<dbReference type="InterPro" id="IPR051107">
    <property type="entry name" value="Auxin_Efflux_Carrier"/>
</dbReference>
<reference evidence="10 11" key="1">
    <citation type="journal article" date="2021" name="Commun. Biol.">
        <title>The genome of Shorea leprosula (Dipterocarpaceae) highlights the ecological relevance of drought in aseasonal tropical rainforests.</title>
        <authorList>
            <person name="Ng K.K.S."/>
            <person name="Kobayashi M.J."/>
            <person name="Fawcett J.A."/>
            <person name="Hatakeyama M."/>
            <person name="Paape T."/>
            <person name="Ng C.H."/>
            <person name="Ang C.C."/>
            <person name="Tnah L.H."/>
            <person name="Lee C.T."/>
            <person name="Nishiyama T."/>
            <person name="Sese J."/>
            <person name="O'Brien M.J."/>
            <person name="Copetti D."/>
            <person name="Mohd Noor M.I."/>
            <person name="Ong R.C."/>
            <person name="Putra M."/>
            <person name="Sireger I.Z."/>
            <person name="Indrioko S."/>
            <person name="Kosugi Y."/>
            <person name="Izuno A."/>
            <person name="Isagi Y."/>
            <person name="Lee S.L."/>
            <person name="Shimizu K.K."/>
        </authorList>
    </citation>
    <scope>NUCLEOTIDE SEQUENCE [LARGE SCALE GENOMIC DNA]</scope>
    <source>
        <strain evidence="10">214</strain>
    </source>
</reference>
<dbReference type="NCBIfam" id="TIGR00946">
    <property type="entry name" value="2a69"/>
    <property type="match status" value="1"/>
</dbReference>
<dbReference type="GO" id="GO:0009734">
    <property type="term" value="P:auxin-activated signaling pathway"/>
    <property type="evidence" value="ECO:0007669"/>
    <property type="project" value="UniProtKB-UniRule"/>
</dbReference>
<proteinExistence type="inferred from homology"/>
<keyword evidence="11" id="KW-1185">Reference proteome</keyword>
<feature type="transmembrane region" description="Helical" evidence="8">
    <location>
        <begin position="269"/>
        <end position="294"/>
    </location>
</feature>
<evidence type="ECO:0000256" key="4">
    <source>
        <dbReference type="ARBA" id="ARBA00022692"/>
    </source>
</evidence>
<comment type="caution">
    <text evidence="8">Lacks conserved residue(s) required for the propagation of feature annotation.</text>
</comment>
<dbReference type="GO" id="GO:0009926">
    <property type="term" value="P:auxin polar transport"/>
    <property type="evidence" value="ECO:0007669"/>
    <property type="project" value="TreeGrafter"/>
</dbReference>
<name>A0AAV5J254_9ROSI</name>
<comment type="subcellular location">
    <subcellularLocation>
        <location evidence="1">Endomembrane system</location>
        <topology evidence="1">Multi-pass membrane protein</topology>
    </subcellularLocation>
    <subcellularLocation>
        <location evidence="8">Membrane</location>
        <topology evidence="8">Multi-pass membrane protein</topology>
    </subcellularLocation>
</comment>
<feature type="transmembrane region" description="Helical" evidence="8">
    <location>
        <begin position="132"/>
        <end position="152"/>
    </location>
</feature>
<feature type="transmembrane region" description="Helical" evidence="8">
    <location>
        <begin position="101"/>
        <end position="120"/>
    </location>
</feature>
<feature type="transmembrane region" description="Helical" evidence="8">
    <location>
        <begin position="71"/>
        <end position="89"/>
    </location>
</feature>
<evidence type="ECO:0000256" key="6">
    <source>
        <dbReference type="ARBA" id="ARBA00023136"/>
    </source>
</evidence>
<evidence type="ECO:0000256" key="3">
    <source>
        <dbReference type="ARBA" id="ARBA00022448"/>
    </source>
</evidence>
<evidence type="ECO:0000313" key="11">
    <source>
        <dbReference type="Proteomes" id="UP001054252"/>
    </source>
</evidence>
<evidence type="ECO:0000256" key="7">
    <source>
        <dbReference type="ARBA" id="ARBA00023294"/>
    </source>
</evidence>
<evidence type="ECO:0000256" key="1">
    <source>
        <dbReference type="ARBA" id="ARBA00004127"/>
    </source>
</evidence>
<feature type="transmembrane region" description="Helical" evidence="8">
    <location>
        <begin position="7"/>
        <end position="28"/>
    </location>
</feature>
<evidence type="ECO:0000256" key="5">
    <source>
        <dbReference type="ARBA" id="ARBA00022989"/>
    </source>
</evidence>
<keyword evidence="7 8" id="KW-0927">Auxin signaling pathway</keyword>
<dbReference type="InterPro" id="IPR004776">
    <property type="entry name" value="Mem_transp_PIN-like"/>
</dbReference>
<dbReference type="EMBL" id="BPVZ01000029">
    <property type="protein sequence ID" value="GKV08674.1"/>
    <property type="molecule type" value="Genomic_DNA"/>
</dbReference>
<dbReference type="Pfam" id="PF03547">
    <property type="entry name" value="Mem_trans"/>
    <property type="match status" value="1"/>
</dbReference>
<evidence type="ECO:0000256" key="8">
    <source>
        <dbReference type="RuleBase" id="RU362108"/>
    </source>
</evidence>
<evidence type="ECO:0000256" key="2">
    <source>
        <dbReference type="ARBA" id="ARBA00009177"/>
    </source>
</evidence>
<dbReference type="GO" id="GO:0010329">
    <property type="term" value="F:auxin efflux transmembrane transporter activity"/>
    <property type="evidence" value="ECO:0007669"/>
    <property type="project" value="TreeGrafter"/>
</dbReference>
<feature type="transmembrane region" description="Helical" evidence="8">
    <location>
        <begin position="240"/>
        <end position="263"/>
    </location>
</feature>
<dbReference type="AlphaFoldDB" id="A0AAV5J254"/>